<evidence type="ECO:0000259" key="14">
    <source>
        <dbReference type="Pfam" id="PF02769"/>
    </source>
</evidence>
<gene>
    <name evidence="12" type="primary">purM</name>
    <name evidence="15" type="ORF">H8E41_03675</name>
</gene>
<accession>A0A8J6NB87</accession>
<name>A0A8J6NB87_9BACT</name>
<keyword evidence="5 12" id="KW-0436">Ligase</keyword>
<evidence type="ECO:0000313" key="15">
    <source>
        <dbReference type="EMBL" id="MBC8316980.1"/>
    </source>
</evidence>
<evidence type="ECO:0000259" key="13">
    <source>
        <dbReference type="Pfam" id="PF00586"/>
    </source>
</evidence>
<dbReference type="GO" id="GO:0004637">
    <property type="term" value="F:phosphoribosylamine-glycine ligase activity"/>
    <property type="evidence" value="ECO:0007669"/>
    <property type="project" value="TreeGrafter"/>
</dbReference>
<comment type="caution">
    <text evidence="15">The sequence shown here is derived from an EMBL/GenBank/DDBJ whole genome shotgun (WGS) entry which is preliminary data.</text>
</comment>
<dbReference type="CDD" id="cd02196">
    <property type="entry name" value="PurM"/>
    <property type="match status" value="1"/>
</dbReference>
<keyword evidence="12" id="KW-0963">Cytoplasm</keyword>
<dbReference type="InterPro" id="IPR010918">
    <property type="entry name" value="PurM-like_C_dom"/>
</dbReference>
<evidence type="ECO:0000256" key="5">
    <source>
        <dbReference type="ARBA" id="ARBA00022598"/>
    </source>
</evidence>
<dbReference type="InterPro" id="IPR036921">
    <property type="entry name" value="PurM-like_N_sf"/>
</dbReference>
<evidence type="ECO:0000256" key="8">
    <source>
        <dbReference type="ARBA" id="ARBA00031908"/>
    </source>
</evidence>
<feature type="domain" description="PurM-like N-terminal" evidence="13">
    <location>
        <begin position="60"/>
        <end position="165"/>
    </location>
</feature>
<evidence type="ECO:0000256" key="6">
    <source>
        <dbReference type="ARBA" id="ARBA00022741"/>
    </source>
</evidence>
<dbReference type="InterPro" id="IPR004733">
    <property type="entry name" value="PurM_cligase"/>
</dbReference>
<dbReference type="Pfam" id="PF00586">
    <property type="entry name" value="AIRS"/>
    <property type="match status" value="1"/>
</dbReference>
<dbReference type="Pfam" id="PF02769">
    <property type="entry name" value="AIRS_C"/>
    <property type="match status" value="1"/>
</dbReference>
<reference evidence="15 16" key="1">
    <citation type="submission" date="2020-08" db="EMBL/GenBank/DDBJ databases">
        <title>Bridging the membrane lipid divide: bacteria of the FCB group superphylum have the potential to synthesize archaeal ether lipids.</title>
        <authorList>
            <person name="Villanueva L."/>
            <person name="Von Meijenfeldt F.A.B."/>
            <person name="Westbye A.B."/>
            <person name="Yadav S."/>
            <person name="Hopmans E.C."/>
            <person name="Dutilh B.E."/>
            <person name="Sinninghe Damste J.S."/>
        </authorList>
    </citation>
    <scope>NUCLEOTIDE SEQUENCE [LARGE SCALE GENOMIC DNA]</scope>
    <source>
        <strain evidence="15">NIOZ-UU47</strain>
    </source>
</reference>
<evidence type="ECO:0000256" key="2">
    <source>
        <dbReference type="ARBA" id="ARBA00010280"/>
    </source>
</evidence>
<evidence type="ECO:0000256" key="9">
    <source>
        <dbReference type="ARBA" id="ARBA00032931"/>
    </source>
</evidence>
<evidence type="ECO:0000256" key="7">
    <source>
        <dbReference type="ARBA" id="ARBA00022840"/>
    </source>
</evidence>
<dbReference type="FunFam" id="3.90.650.10:FF:000001">
    <property type="entry name" value="Phosphoribosylformylglycinamidine cyclo-ligase"/>
    <property type="match status" value="1"/>
</dbReference>
<keyword evidence="6 12" id="KW-0547">Nucleotide-binding</keyword>
<dbReference type="Gene3D" id="3.90.650.10">
    <property type="entry name" value="PurM-like C-terminal domain"/>
    <property type="match status" value="1"/>
</dbReference>
<organism evidence="15 16">
    <name type="scientific">Candidatus Desulfobia pelagia</name>
    <dbReference type="NCBI Taxonomy" id="2841692"/>
    <lineage>
        <taxon>Bacteria</taxon>
        <taxon>Pseudomonadati</taxon>
        <taxon>Thermodesulfobacteriota</taxon>
        <taxon>Desulfobulbia</taxon>
        <taxon>Desulfobulbales</taxon>
        <taxon>Desulfobulbaceae</taxon>
        <taxon>Candidatus Desulfobia</taxon>
    </lineage>
</organism>
<evidence type="ECO:0000256" key="10">
    <source>
        <dbReference type="ARBA" id="ARBA00033093"/>
    </source>
</evidence>
<keyword evidence="12" id="KW-0658">Purine biosynthesis</keyword>
<dbReference type="InterPro" id="IPR036676">
    <property type="entry name" value="PurM-like_C_sf"/>
</dbReference>
<comment type="pathway">
    <text evidence="1 12">Purine metabolism; IMP biosynthesis via de novo pathway; 5-amino-1-(5-phospho-D-ribosyl)imidazole from N(2)-formyl-N(1)-(5-phospho-D-ribosyl)glycinamide: step 2/2.</text>
</comment>
<dbReference type="GO" id="GO:0006189">
    <property type="term" value="P:'de novo' IMP biosynthetic process"/>
    <property type="evidence" value="ECO:0007669"/>
    <property type="project" value="UniProtKB-UniRule"/>
</dbReference>
<dbReference type="SUPFAM" id="SSF56042">
    <property type="entry name" value="PurM C-terminal domain-like"/>
    <property type="match status" value="1"/>
</dbReference>
<dbReference type="EC" id="6.3.3.1" evidence="3 12"/>
<dbReference type="PANTHER" id="PTHR10520:SF12">
    <property type="entry name" value="TRIFUNCTIONAL PURINE BIOSYNTHETIC PROTEIN ADENOSINE-3"/>
    <property type="match status" value="1"/>
</dbReference>
<evidence type="ECO:0000256" key="12">
    <source>
        <dbReference type="HAMAP-Rule" id="MF_00741"/>
    </source>
</evidence>
<comment type="subcellular location">
    <subcellularLocation>
        <location evidence="12">Cytoplasm</location>
    </subcellularLocation>
</comment>
<dbReference type="AlphaFoldDB" id="A0A8J6NB87"/>
<evidence type="ECO:0000256" key="3">
    <source>
        <dbReference type="ARBA" id="ARBA00013047"/>
    </source>
</evidence>
<sequence>MTKSKSSRYAESGVDIDKANEFIDNIKPLVAATFQRGVLTDIGGFGGLFALGGDRYKDPVLVSSTDGVGTKLKIAALCNKHDTIGIDLVAMCVNDIIVSGAAPLFFLDYFSVGKLDIDMATDVVRGIAKGCEIAKCSLIGGETAEMPGLYQPGDYDMAGFVVGIAERDKIIDGSEIKVGDQIIGLSSSGIHSNGYSLVRKICFEELGHTVDDHIEELGCTLGEELLKPTRIYVETLLNLFKNFEIRGIVHITGGGFTDNIPRVLPKGCKALISKGSWPIQPVFDYLQEKGNVSADEMCRTFNCGIGMVLVVNSKIVDDVMQQLNALGESAHVIGEVAAREEGDESVEYSGYFPDRRKDS</sequence>
<keyword evidence="7 12" id="KW-0067">ATP-binding</keyword>
<dbReference type="GO" id="GO:0046084">
    <property type="term" value="P:adenine biosynthetic process"/>
    <property type="evidence" value="ECO:0007669"/>
    <property type="project" value="TreeGrafter"/>
</dbReference>
<evidence type="ECO:0000256" key="1">
    <source>
        <dbReference type="ARBA" id="ARBA00004686"/>
    </source>
</evidence>
<evidence type="ECO:0000256" key="4">
    <source>
        <dbReference type="ARBA" id="ARBA00020367"/>
    </source>
</evidence>
<comment type="similarity">
    <text evidence="2 12">Belongs to the AIR synthase family.</text>
</comment>
<dbReference type="HAMAP" id="MF_00741">
    <property type="entry name" value="AIRS"/>
    <property type="match status" value="1"/>
</dbReference>
<dbReference type="FunFam" id="3.30.1330.10:FF:000001">
    <property type="entry name" value="Phosphoribosylformylglycinamidine cyclo-ligase"/>
    <property type="match status" value="1"/>
</dbReference>
<evidence type="ECO:0000256" key="11">
    <source>
        <dbReference type="ARBA" id="ARBA00049057"/>
    </source>
</evidence>
<dbReference type="UniPathway" id="UPA00074">
    <property type="reaction ID" value="UER00129"/>
</dbReference>
<comment type="catalytic activity">
    <reaction evidence="11 12">
        <text>2-formamido-N(1)-(5-O-phospho-beta-D-ribosyl)acetamidine + ATP = 5-amino-1-(5-phospho-beta-D-ribosyl)imidazole + ADP + phosphate + H(+)</text>
        <dbReference type="Rhea" id="RHEA:23032"/>
        <dbReference type="ChEBI" id="CHEBI:15378"/>
        <dbReference type="ChEBI" id="CHEBI:30616"/>
        <dbReference type="ChEBI" id="CHEBI:43474"/>
        <dbReference type="ChEBI" id="CHEBI:137981"/>
        <dbReference type="ChEBI" id="CHEBI:147287"/>
        <dbReference type="ChEBI" id="CHEBI:456216"/>
        <dbReference type="EC" id="6.3.3.1"/>
    </reaction>
</comment>
<dbReference type="Proteomes" id="UP000614424">
    <property type="component" value="Unassembled WGS sequence"/>
</dbReference>
<dbReference type="NCBIfam" id="TIGR00878">
    <property type="entry name" value="purM"/>
    <property type="match status" value="1"/>
</dbReference>
<proteinExistence type="inferred from homology"/>
<protein>
    <recommendedName>
        <fullName evidence="4 12">Phosphoribosylformylglycinamidine cyclo-ligase</fullName>
        <ecNumber evidence="3 12">6.3.3.1</ecNumber>
    </recommendedName>
    <alternativeName>
        <fullName evidence="9 12">AIR synthase</fullName>
    </alternativeName>
    <alternativeName>
        <fullName evidence="10 12">AIRS</fullName>
    </alternativeName>
    <alternativeName>
        <fullName evidence="8 12">Phosphoribosyl-aminoimidazole synthetase</fullName>
    </alternativeName>
</protein>
<dbReference type="EMBL" id="JACNJZ010000063">
    <property type="protein sequence ID" value="MBC8316980.1"/>
    <property type="molecule type" value="Genomic_DNA"/>
</dbReference>
<dbReference type="GO" id="GO:0005829">
    <property type="term" value="C:cytosol"/>
    <property type="evidence" value="ECO:0007669"/>
    <property type="project" value="TreeGrafter"/>
</dbReference>
<dbReference type="InterPro" id="IPR016188">
    <property type="entry name" value="PurM-like_N"/>
</dbReference>
<dbReference type="PANTHER" id="PTHR10520">
    <property type="entry name" value="TRIFUNCTIONAL PURINE BIOSYNTHETIC PROTEIN ADENOSINE-3-RELATED"/>
    <property type="match status" value="1"/>
</dbReference>
<feature type="domain" description="PurM-like C-terminal" evidence="14">
    <location>
        <begin position="177"/>
        <end position="342"/>
    </location>
</feature>
<evidence type="ECO:0000313" key="16">
    <source>
        <dbReference type="Proteomes" id="UP000614424"/>
    </source>
</evidence>
<dbReference type="SUPFAM" id="SSF55326">
    <property type="entry name" value="PurM N-terminal domain-like"/>
    <property type="match status" value="1"/>
</dbReference>
<dbReference type="Gene3D" id="3.30.1330.10">
    <property type="entry name" value="PurM-like, N-terminal domain"/>
    <property type="match status" value="1"/>
</dbReference>
<dbReference type="GO" id="GO:0005524">
    <property type="term" value="F:ATP binding"/>
    <property type="evidence" value="ECO:0007669"/>
    <property type="project" value="UniProtKB-KW"/>
</dbReference>
<dbReference type="GO" id="GO:0004641">
    <property type="term" value="F:phosphoribosylformylglycinamidine cyclo-ligase activity"/>
    <property type="evidence" value="ECO:0007669"/>
    <property type="project" value="UniProtKB-UniRule"/>
</dbReference>